<accession>A0A810KXG4</accession>
<proteinExistence type="inferred from homology"/>
<dbReference type="InterPro" id="IPR006093">
    <property type="entry name" value="Oxy_OxRdtase_FAD_BS"/>
</dbReference>
<dbReference type="Gene3D" id="3.30.43.10">
    <property type="entry name" value="Uridine Diphospho-n-acetylenolpyruvylglucosamine Reductase, domain 2"/>
    <property type="match status" value="1"/>
</dbReference>
<dbReference type="Gene3D" id="3.40.462.20">
    <property type="match status" value="1"/>
</dbReference>
<comment type="similarity">
    <text evidence="2">Belongs to the oxygen-dependent FAD-linked oxidoreductase family.</text>
</comment>
<dbReference type="Gene3D" id="3.30.465.10">
    <property type="match status" value="1"/>
</dbReference>
<gene>
    <name evidence="7" type="ORF">Asera_14830</name>
</gene>
<keyword evidence="4" id="KW-0274">FAD</keyword>
<keyword evidence="8" id="KW-1185">Reference proteome</keyword>
<evidence type="ECO:0000313" key="7">
    <source>
        <dbReference type="EMBL" id="BCJ27375.1"/>
    </source>
</evidence>
<dbReference type="InterPro" id="IPR006094">
    <property type="entry name" value="Oxid_FAD_bind_N"/>
</dbReference>
<dbReference type="KEGG" id="aser:Asera_14830"/>
<evidence type="ECO:0000256" key="4">
    <source>
        <dbReference type="ARBA" id="ARBA00022827"/>
    </source>
</evidence>
<dbReference type="InterPro" id="IPR036318">
    <property type="entry name" value="FAD-bd_PCMH-like_sf"/>
</dbReference>
<feature type="domain" description="FAD-binding PCMH-type" evidence="6">
    <location>
        <begin position="36"/>
        <end position="205"/>
    </location>
</feature>
<evidence type="ECO:0000256" key="5">
    <source>
        <dbReference type="ARBA" id="ARBA00023002"/>
    </source>
</evidence>
<dbReference type="InterPro" id="IPR050416">
    <property type="entry name" value="FAD-linked_Oxidoreductase"/>
</dbReference>
<dbReference type="EMBL" id="AP023354">
    <property type="protein sequence ID" value="BCJ27375.1"/>
    <property type="molecule type" value="Genomic_DNA"/>
</dbReference>
<reference evidence="7" key="1">
    <citation type="submission" date="2020-08" db="EMBL/GenBank/DDBJ databases">
        <title>Whole genome shotgun sequence of Actinocatenispora sera NBRC 101916.</title>
        <authorList>
            <person name="Komaki H."/>
            <person name="Tamura T."/>
        </authorList>
    </citation>
    <scope>NUCLEOTIDE SEQUENCE</scope>
    <source>
        <strain evidence="7">NBRC 101916</strain>
    </source>
</reference>
<dbReference type="PANTHER" id="PTHR42973:SF39">
    <property type="entry name" value="FAD-BINDING PCMH-TYPE DOMAIN-CONTAINING PROTEIN"/>
    <property type="match status" value="1"/>
</dbReference>
<keyword evidence="5" id="KW-0560">Oxidoreductase</keyword>
<dbReference type="GO" id="GO:0016491">
    <property type="term" value="F:oxidoreductase activity"/>
    <property type="evidence" value="ECO:0007669"/>
    <property type="project" value="UniProtKB-KW"/>
</dbReference>
<organism evidence="7 8">
    <name type="scientific">Actinocatenispora sera</name>
    <dbReference type="NCBI Taxonomy" id="390989"/>
    <lineage>
        <taxon>Bacteria</taxon>
        <taxon>Bacillati</taxon>
        <taxon>Actinomycetota</taxon>
        <taxon>Actinomycetes</taxon>
        <taxon>Micromonosporales</taxon>
        <taxon>Micromonosporaceae</taxon>
        <taxon>Actinocatenispora</taxon>
    </lineage>
</organism>
<comment type="cofactor">
    <cofactor evidence="1">
        <name>FAD</name>
        <dbReference type="ChEBI" id="CHEBI:57692"/>
    </cofactor>
</comment>
<evidence type="ECO:0000259" key="6">
    <source>
        <dbReference type="PROSITE" id="PS51387"/>
    </source>
</evidence>
<sequence>MSDMIDVTTLRDDAHGQVLLPGDDGFDAARGGFQLLDPHRPDAVLAAADDHDVHVAVAFAADRGVPLAVQATGHGRNAGLDGGLLLSTAALTGVRVDPDARTAWVSAGATWRQVIDATAPYGLAPVSGSFPALGAVSYTLGGGIGLLSRRYGFAADHVQQLDVVTADGQLRHATADTEPDLYWGLRGGGGNLGVVTGMRIGLLPVARVYGGSLAFDLDKDPGVPAGWWSWTRNLPDEMTSAVSMLRYPDLPMVPAGLRGRNIGKLQLCWCGPADEGERLIAPLRELGECVQDSVGELPYTESGAIFAEPERPHQYRSNPVLLPALDADRLDTLRAETAAEPVMCIVGIRHLGGAMARPPQVPNAVGHRDAEYLVSVLSPVDSDPAAVTAVHRRLIAPWQPDAVGRPLNFSFGPLAPDQVRAGFGDADGRRLAELRARFDPQHVLRPNHPVSAA</sequence>
<dbReference type="PANTHER" id="PTHR42973">
    <property type="entry name" value="BINDING OXIDOREDUCTASE, PUTATIVE (AFU_ORTHOLOGUE AFUA_1G17690)-RELATED"/>
    <property type="match status" value="1"/>
</dbReference>
<keyword evidence="3" id="KW-0285">Flavoprotein</keyword>
<dbReference type="PROSITE" id="PS51387">
    <property type="entry name" value="FAD_PCMH"/>
    <property type="match status" value="1"/>
</dbReference>
<evidence type="ECO:0000313" key="8">
    <source>
        <dbReference type="Proteomes" id="UP000680750"/>
    </source>
</evidence>
<dbReference type="InterPro" id="IPR016167">
    <property type="entry name" value="FAD-bd_PCMH_sub1"/>
</dbReference>
<dbReference type="SUPFAM" id="SSF56176">
    <property type="entry name" value="FAD-binding/transporter-associated domain-like"/>
    <property type="match status" value="1"/>
</dbReference>
<name>A0A810KXG4_9ACTN</name>
<dbReference type="InterPro" id="IPR016169">
    <property type="entry name" value="FAD-bd_PCMH_sub2"/>
</dbReference>
<dbReference type="PROSITE" id="PS00862">
    <property type="entry name" value="OX2_COVAL_FAD"/>
    <property type="match status" value="1"/>
</dbReference>
<dbReference type="AlphaFoldDB" id="A0A810KXG4"/>
<evidence type="ECO:0000256" key="1">
    <source>
        <dbReference type="ARBA" id="ARBA00001974"/>
    </source>
</evidence>
<dbReference type="GO" id="GO:0071949">
    <property type="term" value="F:FAD binding"/>
    <property type="evidence" value="ECO:0007669"/>
    <property type="project" value="InterPro"/>
</dbReference>
<dbReference type="Proteomes" id="UP000680750">
    <property type="component" value="Chromosome"/>
</dbReference>
<evidence type="ECO:0000256" key="2">
    <source>
        <dbReference type="ARBA" id="ARBA00005466"/>
    </source>
</evidence>
<dbReference type="InterPro" id="IPR016166">
    <property type="entry name" value="FAD-bd_PCMH"/>
</dbReference>
<protein>
    <submittedName>
        <fullName evidence="7">Oxidoreductase</fullName>
    </submittedName>
</protein>
<dbReference type="Pfam" id="PF01565">
    <property type="entry name" value="FAD_binding_4"/>
    <property type="match status" value="1"/>
</dbReference>
<evidence type="ECO:0000256" key="3">
    <source>
        <dbReference type="ARBA" id="ARBA00022630"/>
    </source>
</evidence>